<organism evidence="1 2">
    <name type="scientific">Aureibaculum marinum</name>
    <dbReference type="NCBI Taxonomy" id="2487930"/>
    <lineage>
        <taxon>Bacteria</taxon>
        <taxon>Pseudomonadati</taxon>
        <taxon>Bacteroidota</taxon>
        <taxon>Flavobacteriia</taxon>
        <taxon>Flavobacteriales</taxon>
        <taxon>Flavobacteriaceae</taxon>
        <taxon>Aureibaculum</taxon>
    </lineage>
</organism>
<sequence length="29" mass="3305">MVTPNIVIISILLKAMNISFKEFFSEGFD</sequence>
<evidence type="ECO:0000313" key="1">
    <source>
        <dbReference type="EMBL" id="RPD93311.1"/>
    </source>
</evidence>
<protein>
    <recommendedName>
        <fullName evidence="3">Transcriptional regulator</fullName>
    </recommendedName>
</protein>
<dbReference type="EMBL" id="RPFJ01000031">
    <property type="protein sequence ID" value="RPD93311.1"/>
    <property type="molecule type" value="Genomic_DNA"/>
</dbReference>
<dbReference type="AlphaFoldDB" id="A0A3N4NAX0"/>
<evidence type="ECO:0000313" key="2">
    <source>
        <dbReference type="Proteomes" id="UP000270856"/>
    </source>
</evidence>
<keyword evidence="2" id="KW-1185">Reference proteome</keyword>
<reference evidence="1 2" key="1">
    <citation type="submission" date="2018-11" db="EMBL/GenBank/DDBJ databases">
        <title>Aureibaculum marinum gen. nov., sp. nov., a member of the family Flavobacteriaceae isolated from the Bohai Sea.</title>
        <authorList>
            <person name="Ji X."/>
        </authorList>
    </citation>
    <scope>NUCLEOTIDE SEQUENCE [LARGE SCALE GENOMIC DNA]</scope>
    <source>
        <strain evidence="1 2">BH-SD17</strain>
    </source>
</reference>
<comment type="caution">
    <text evidence="1">The sequence shown here is derived from an EMBL/GenBank/DDBJ whole genome shotgun (WGS) entry which is preliminary data.</text>
</comment>
<dbReference type="Proteomes" id="UP000270856">
    <property type="component" value="Unassembled WGS sequence"/>
</dbReference>
<evidence type="ECO:0008006" key="3">
    <source>
        <dbReference type="Google" id="ProtNLM"/>
    </source>
</evidence>
<gene>
    <name evidence="1" type="ORF">EGM88_13370</name>
</gene>
<name>A0A3N4NAX0_9FLAO</name>
<proteinExistence type="predicted"/>
<accession>A0A3N4NAX0</accession>